<feature type="region of interest" description="Disordered" evidence="2">
    <location>
        <begin position="1"/>
        <end position="21"/>
    </location>
</feature>
<sequence>MDRRGLLRRRQRIREEKQTKMLKENLSSVEVEKRAPGRKSSELAGKKSLEVSLDGQLLVRQILQRHAYGEADTFMKHTSKHEMYQLLLDVSNFANEIRKQQLTTNDAVDSDRLITNSKINQLSNELLHTEHLLREVTEEKKELIQRLKLGNDEYSSVVSYLRDVEERAVKQEKQSAADRELAESLSVKLEQRDQQLRATTDELQAMLIARKELDIQEATAIHAKELTTALQQEQQQHKEMRREFRQTKLSLEQAYTDLAEAKEQMLTIHGQLQQAQEEEQKRKAQEFRAMDLEIRQLKQALNRIRIDLESEKSQREKAEENSLQLMELVDVREVLPDSMEATRR</sequence>
<feature type="compositionally biased region" description="Basic residues" evidence="2">
    <location>
        <begin position="1"/>
        <end position="12"/>
    </location>
</feature>
<feature type="coiled-coil region" evidence="1">
    <location>
        <begin position="119"/>
        <end position="153"/>
    </location>
</feature>
<comment type="caution">
    <text evidence="3">The sequence shown here is derived from an EMBL/GenBank/DDBJ whole genome shotgun (WGS) entry which is preliminary data.</text>
</comment>
<feature type="coiled-coil region" evidence="1">
    <location>
        <begin position="223"/>
        <end position="328"/>
    </location>
</feature>
<accession>A0AAV2Z286</accession>
<dbReference type="AlphaFoldDB" id="A0AAV2Z286"/>
<reference evidence="3" key="2">
    <citation type="journal article" date="2023" name="Microbiol Resour">
        <title>Decontamination and Annotation of the Draft Genome Sequence of the Oomycete Lagenidium giganteum ARSEF 373.</title>
        <authorList>
            <person name="Morgan W.R."/>
            <person name="Tartar A."/>
        </authorList>
    </citation>
    <scope>NUCLEOTIDE SEQUENCE</scope>
    <source>
        <strain evidence="3">ARSEF 373</strain>
    </source>
</reference>
<evidence type="ECO:0000313" key="4">
    <source>
        <dbReference type="Proteomes" id="UP001146120"/>
    </source>
</evidence>
<dbReference type="EMBL" id="DAKRPA010000068">
    <property type="protein sequence ID" value="DBA00159.1"/>
    <property type="molecule type" value="Genomic_DNA"/>
</dbReference>
<proteinExistence type="predicted"/>
<keyword evidence="1" id="KW-0175">Coiled coil</keyword>
<dbReference type="Proteomes" id="UP001146120">
    <property type="component" value="Unassembled WGS sequence"/>
</dbReference>
<keyword evidence="4" id="KW-1185">Reference proteome</keyword>
<evidence type="ECO:0000256" key="2">
    <source>
        <dbReference type="SAM" id="MobiDB-lite"/>
    </source>
</evidence>
<name>A0AAV2Z286_9STRA</name>
<reference evidence="3" key="1">
    <citation type="submission" date="2022-11" db="EMBL/GenBank/DDBJ databases">
        <authorList>
            <person name="Morgan W.R."/>
            <person name="Tartar A."/>
        </authorList>
    </citation>
    <scope>NUCLEOTIDE SEQUENCE</scope>
    <source>
        <strain evidence="3">ARSEF 373</strain>
    </source>
</reference>
<organism evidence="3 4">
    <name type="scientific">Lagenidium giganteum</name>
    <dbReference type="NCBI Taxonomy" id="4803"/>
    <lineage>
        <taxon>Eukaryota</taxon>
        <taxon>Sar</taxon>
        <taxon>Stramenopiles</taxon>
        <taxon>Oomycota</taxon>
        <taxon>Peronosporomycetes</taxon>
        <taxon>Pythiales</taxon>
        <taxon>Pythiaceae</taxon>
    </lineage>
</organism>
<protein>
    <submittedName>
        <fullName evidence="3">Uncharacterized protein</fullName>
    </submittedName>
</protein>
<gene>
    <name evidence="3" type="ORF">N0F65_007784</name>
</gene>
<evidence type="ECO:0000256" key="1">
    <source>
        <dbReference type="SAM" id="Coils"/>
    </source>
</evidence>
<evidence type="ECO:0000313" key="3">
    <source>
        <dbReference type="EMBL" id="DBA00159.1"/>
    </source>
</evidence>